<reference evidence="3 4" key="1">
    <citation type="journal article" date="2016" name="Genome Biol. Evol.">
        <title>Divergent and convergent evolution of fungal pathogenicity.</title>
        <authorList>
            <person name="Shang Y."/>
            <person name="Xiao G."/>
            <person name="Zheng P."/>
            <person name="Cen K."/>
            <person name="Zhan S."/>
            <person name="Wang C."/>
        </authorList>
    </citation>
    <scope>NUCLEOTIDE SEQUENCE [LARGE SCALE GENOMIC DNA]</scope>
    <source>
        <strain evidence="3 4">ARSEF 7405</strain>
    </source>
</reference>
<dbReference type="Proteomes" id="UP000242877">
    <property type="component" value="Unassembled WGS sequence"/>
</dbReference>
<dbReference type="InterPro" id="IPR022703">
    <property type="entry name" value="DUF3533"/>
</dbReference>
<keyword evidence="1" id="KW-0812">Transmembrane</keyword>
<dbReference type="PANTHER" id="PTHR34814">
    <property type="entry name" value="NITROSOGUANIDINE RESISTANCE PROTEIN SNG1"/>
    <property type="match status" value="1"/>
</dbReference>
<keyword evidence="1" id="KW-1133">Transmembrane helix</keyword>
<dbReference type="InterPro" id="IPR053001">
    <property type="entry name" value="MNNG_permease-like"/>
</dbReference>
<dbReference type="Pfam" id="PF12051">
    <property type="entry name" value="DUF3533"/>
    <property type="match status" value="1"/>
</dbReference>
<gene>
    <name evidence="3" type="ORF">AAP_05180</name>
</gene>
<organism evidence="3 4">
    <name type="scientific">Ascosphaera apis ARSEF 7405</name>
    <dbReference type="NCBI Taxonomy" id="392613"/>
    <lineage>
        <taxon>Eukaryota</taxon>
        <taxon>Fungi</taxon>
        <taxon>Dikarya</taxon>
        <taxon>Ascomycota</taxon>
        <taxon>Pezizomycotina</taxon>
        <taxon>Eurotiomycetes</taxon>
        <taxon>Eurotiomycetidae</taxon>
        <taxon>Onygenales</taxon>
        <taxon>Ascosphaeraceae</taxon>
        <taxon>Ascosphaera</taxon>
    </lineage>
</organism>
<feature type="domain" description="DUF3533" evidence="2">
    <location>
        <begin position="38"/>
        <end position="363"/>
    </location>
</feature>
<keyword evidence="4" id="KW-1185">Reference proteome</keyword>
<dbReference type="VEuPathDB" id="FungiDB:AAP_05180"/>
<dbReference type="GO" id="GO:0016020">
    <property type="term" value="C:membrane"/>
    <property type="evidence" value="ECO:0007669"/>
    <property type="project" value="TreeGrafter"/>
</dbReference>
<evidence type="ECO:0000313" key="4">
    <source>
        <dbReference type="Proteomes" id="UP000242877"/>
    </source>
</evidence>
<name>A0A166N7A3_9EURO</name>
<accession>A0A166N7A3</accession>
<evidence type="ECO:0000259" key="2">
    <source>
        <dbReference type="Pfam" id="PF12051"/>
    </source>
</evidence>
<evidence type="ECO:0000256" key="1">
    <source>
        <dbReference type="SAM" id="Phobius"/>
    </source>
</evidence>
<feature type="transmembrane region" description="Helical" evidence="1">
    <location>
        <begin position="322"/>
        <end position="342"/>
    </location>
</feature>
<evidence type="ECO:0000313" key="3">
    <source>
        <dbReference type="EMBL" id="KZZ88120.1"/>
    </source>
</evidence>
<proteinExistence type="predicted"/>
<sequence>MSHISSSEEEQTKLEEGDTQDGWRTIRKNFILTLAAAFLSLQMLFFGNMLYMHASQFRSTQRYHNLNVLFVDFDGSVIGQSVLDAYGKLQGDGFPTIHQRSPGMYPTPHDVRQAVCNGGYWAAVYANKDASRDLVNSITQGTNQSVGVSYVWNSVLWPPFTESGIHAKIETLLDATRQAYFTRNASVMIRHMNLSSQDALDSFLNPVKTEEINILPTEQGARILYNTVSMVMPIIQQFFFMVAMNGIAEQFQIFTRLGWKVNFGLRMLVSYAFTLSTALCMAGYFWAYKEGWNVNGWQYILSVLVLWIYAHIHILMVDIGTAFLPLPLMPFCVLTWIIMNVTSTVAPFEISPGFFKWGYVLPGRIIGSLIAPWGIFHRCNAAILAKQLREEEEKSASNAPDENNVEEEEVPGSANLMISEARKQHSQRMSHRLERLAYGPSFPSYHIHETSPLEHLNFARRAGTLLSRTASLSMSTTVNRDAPRSGLDLRVPRFSFEDDRRDASPA</sequence>
<feature type="transmembrane region" description="Helical" evidence="1">
    <location>
        <begin position="268"/>
        <end position="287"/>
    </location>
</feature>
<comment type="caution">
    <text evidence="3">The sequence shown here is derived from an EMBL/GenBank/DDBJ whole genome shotgun (WGS) entry which is preliminary data.</text>
</comment>
<feature type="transmembrane region" description="Helical" evidence="1">
    <location>
        <begin position="299"/>
        <end position="316"/>
    </location>
</feature>
<feature type="transmembrane region" description="Helical" evidence="1">
    <location>
        <begin position="30"/>
        <end position="52"/>
    </location>
</feature>
<feature type="transmembrane region" description="Helical" evidence="1">
    <location>
        <begin position="223"/>
        <end position="248"/>
    </location>
</feature>
<dbReference type="EMBL" id="AZGZ01000028">
    <property type="protein sequence ID" value="KZZ88120.1"/>
    <property type="molecule type" value="Genomic_DNA"/>
</dbReference>
<dbReference type="AlphaFoldDB" id="A0A166N7A3"/>
<keyword evidence="1" id="KW-0472">Membrane</keyword>
<dbReference type="OrthoDB" id="4204106at2759"/>
<dbReference type="PANTHER" id="PTHR34814:SF2">
    <property type="entry name" value="DUF3533 DOMAIN-CONTAINING PROTEIN"/>
    <property type="match status" value="1"/>
</dbReference>
<protein>
    <submittedName>
        <fullName evidence="3">Nitrosoguanidine resistance protein SNG1</fullName>
    </submittedName>
</protein>
<feature type="transmembrane region" description="Helical" evidence="1">
    <location>
        <begin position="354"/>
        <end position="376"/>
    </location>
</feature>